<dbReference type="GO" id="GO:0003677">
    <property type="term" value="F:DNA binding"/>
    <property type="evidence" value="ECO:0007669"/>
    <property type="project" value="UniProtKB-KW"/>
</dbReference>
<protein>
    <submittedName>
        <fullName evidence="2">DNA-binding transcriptional MerR regulator</fullName>
    </submittedName>
</protein>
<accession>A0A7W6CP84</accession>
<reference evidence="2 3" key="1">
    <citation type="submission" date="2020-08" db="EMBL/GenBank/DDBJ databases">
        <title>Genomic Encyclopedia of Type Strains, Phase IV (KMG-IV): sequencing the most valuable type-strain genomes for metagenomic binning, comparative biology and taxonomic classification.</title>
        <authorList>
            <person name="Goeker M."/>
        </authorList>
    </citation>
    <scope>NUCLEOTIDE SEQUENCE [LARGE SCALE GENOMIC DNA]</scope>
    <source>
        <strain evidence="2 3">DSM 27057</strain>
    </source>
</reference>
<dbReference type="AlphaFoldDB" id="A0A7W6CP84"/>
<name>A0A7W6CP84_9SPHN</name>
<dbReference type="Pfam" id="PF13411">
    <property type="entry name" value="MerR_1"/>
    <property type="match status" value="1"/>
</dbReference>
<dbReference type="PROSITE" id="PS50937">
    <property type="entry name" value="HTH_MERR_2"/>
    <property type="match status" value="1"/>
</dbReference>
<dbReference type="Gene3D" id="1.10.1660.10">
    <property type="match status" value="1"/>
</dbReference>
<dbReference type="EMBL" id="JACIDX010000023">
    <property type="protein sequence ID" value="MBB3957425.1"/>
    <property type="molecule type" value="Genomic_DNA"/>
</dbReference>
<dbReference type="SMART" id="SM00422">
    <property type="entry name" value="HTH_MERR"/>
    <property type="match status" value="1"/>
</dbReference>
<evidence type="ECO:0000259" key="1">
    <source>
        <dbReference type="PROSITE" id="PS50937"/>
    </source>
</evidence>
<sequence length="235" mass="26073">MKMRDLETRTGVHRETIRVYLRHGLIPEPDRPHRNVADYSEKHVSAIITIRQLQQESRLTLAQIGALMDGNGAQATVGASALDKLEQLVAHRSGADGPPVSIASLLDHYPHAEEDARTLARIGILAIIETEQGDMLSLSSAQIVRIWGEMRKAGFDGNLDYTPDILGFYIEAADFVGRWEATTFLQRIAGRIGVDEAAGMVEKALPLMLDFFGLLRQQAFFRHFDAIRSSPPAKE</sequence>
<dbReference type="InterPro" id="IPR000551">
    <property type="entry name" value="MerR-type_HTH_dom"/>
</dbReference>
<organism evidence="2 3">
    <name type="scientific">Novosphingobium sediminicola</name>
    <dbReference type="NCBI Taxonomy" id="563162"/>
    <lineage>
        <taxon>Bacteria</taxon>
        <taxon>Pseudomonadati</taxon>
        <taxon>Pseudomonadota</taxon>
        <taxon>Alphaproteobacteria</taxon>
        <taxon>Sphingomonadales</taxon>
        <taxon>Sphingomonadaceae</taxon>
        <taxon>Novosphingobium</taxon>
    </lineage>
</organism>
<feature type="domain" description="HTH merR-type" evidence="1">
    <location>
        <begin position="1"/>
        <end position="70"/>
    </location>
</feature>
<comment type="caution">
    <text evidence="2">The sequence shown here is derived from an EMBL/GenBank/DDBJ whole genome shotgun (WGS) entry which is preliminary data.</text>
</comment>
<evidence type="ECO:0000313" key="2">
    <source>
        <dbReference type="EMBL" id="MBB3957425.1"/>
    </source>
</evidence>
<keyword evidence="2" id="KW-0238">DNA-binding</keyword>
<dbReference type="Proteomes" id="UP000548867">
    <property type="component" value="Unassembled WGS sequence"/>
</dbReference>
<evidence type="ECO:0000313" key="3">
    <source>
        <dbReference type="Proteomes" id="UP000548867"/>
    </source>
</evidence>
<keyword evidence="3" id="KW-1185">Reference proteome</keyword>
<proteinExistence type="predicted"/>
<dbReference type="InterPro" id="IPR009061">
    <property type="entry name" value="DNA-bd_dom_put_sf"/>
</dbReference>
<dbReference type="RefSeq" id="WP_246405158.1">
    <property type="nucleotide sequence ID" value="NZ_JACIDX010000023.1"/>
</dbReference>
<dbReference type="GO" id="GO:0006355">
    <property type="term" value="P:regulation of DNA-templated transcription"/>
    <property type="evidence" value="ECO:0007669"/>
    <property type="project" value="InterPro"/>
</dbReference>
<dbReference type="SUPFAM" id="SSF46955">
    <property type="entry name" value="Putative DNA-binding domain"/>
    <property type="match status" value="1"/>
</dbReference>
<gene>
    <name evidence="2" type="ORF">GGR38_004399</name>
</gene>